<evidence type="ECO:0000313" key="14">
    <source>
        <dbReference type="EMBL" id="AAX50683.1"/>
    </source>
</evidence>
<feature type="compositionally biased region" description="Polar residues" evidence="11">
    <location>
        <begin position="282"/>
        <end position="299"/>
    </location>
</feature>
<comment type="similarity">
    <text evidence="3">Belongs to the PMP outer membrane protein family.</text>
</comment>
<feature type="chain" id="PRO_5005441905" evidence="12">
    <location>
        <begin position="21"/>
        <end position="1784"/>
    </location>
</feature>
<dbReference type="InterPro" id="IPR011050">
    <property type="entry name" value="Pectin_lyase_fold/virulence"/>
</dbReference>
<feature type="compositionally biased region" description="Low complexity" evidence="11">
    <location>
        <begin position="510"/>
        <end position="519"/>
    </location>
</feature>
<dbReference type="InterPro" id="IPR003368">
    <property type="entry name" value="POMP_repeat"/>
</dbReference>
<feature type="compositionally biased region" description="Polar residues" evidence="11">
    <location>
        <begin position="1317"/>
        <end position="1333"/>
    </location>
</feature>
<evidence type="ECO:0000256" key="4">
    <source>
        <dbReference type="ARBA" id="ARBA00022452"/>
    </source>
</evidence>
<dbReference type="Pfam" id="PF03797">
    <property type="entry name" value="Autotransporter"/>
    <property type="match status" value="1"/>
</dbReference>
<dbReference type="Pfam" id="PF02415">
    <property type="entry name" value="Chlam_PMP"/>
    <property type="match status" value="3"/>
</dbReference>
<dbReference type="Pfam" id="PF07548">
    <property type="entry name" value="ChlamPMP_M"/>
    <property type="match status" value="1"/>
</dbReference>
<keyword evidence="15" id="KW-1185">Reference proteome</keyword>
<feature type="compositionally biased region" description="Low complexity" evidence="11">
    <location>
        <begin position="1290"/>
        <end position="1305"/>
    </location>
</feature>
<evidence type="ECO:0000256" key="5">
    <source>
        <dbReference type="ARBA" id="ARBA00022512"/>
    </source>
</evidence>
<dbReference type="Proteomes" id="UP000002532">
    <property type="component" value="Chromosome"/>
</dbReference>
<evidence type="ECO:0000313" key="15">
    <source>
        <dbReference type="Proteomes" id="UP000002532"/>
    </source>
</evidence>
<feature type="region of interest" description="Disordered" evidence="11">
    <location>
        <begin position="278"/>
        <end position="325"/>
    </location>
</feature>
<dbReference type="InterPro" id="IPR005546">
    <property type="entry name" value="Autotransporte_beta"/>
</dbReference>
<evidence type="ECO:0000256" key="7">
    <source>
        <dbReference type="ARBA" id="ARBA00022692"/>
    </source>
</evidence>
<feature type="compositionally biased region" description="Low complexity" evidence="11">
    <location>
        <begin position="308"/>
        <end position="317"/>
    </location>
</feature>
<feature type="compositionally biased region" description="Acidic residues" evidence="11">
    <location>
        <begin position="718"/>
        <end position="732"/>
    </location>
</feature>
<comment type="subcellular location">
    <subcellularLocation>
        <location evidence="2">Cell outer membrane</location>
        <topology evidence="2">Peripheral membrane protein</topology>
        <orientation evidence="2">Extracellular side</orientation>
    </subcellularLocation>
    <subcellularLocation>
        <location evidence="1">Secreted</location>
        <location evidence="1">Cell wall</location>
    </subcellularLocation>
</comment>
<dbReference type="RefSeq" id="WP_011324727.1">
    <property type="nucleotide sequence ID" value="NC_007429.1"/>
</dbReference>
<dbReference type="SUPFAM" id="SSF51126">
    <property type="entry name" value="Pectin lyase-like"/>
    <property type="match status" value="1"/>
</dbReference>
<evidence type="ECO:0000256" key="9">
    <source>
        <dbReference type="ARBA" id="ARBA00023136"/>
    </source>
</evidence>
<proteinExistence type="inferred from homology"/>
<dbReference type="Gene3D" id="2.40.128.130">
    <property type="entry name" value="Autotransporter beta-domain"/>
    <property type="match status" value="1"/>
</dbReference>
<dbReference type="NCBIfam" id="TIGR01376">
    <property type="entry name" value="POMP_repeat"/>
    <property type="match status" value="6"/>
</dbReference>
<keyword evidence="9" id="KW-0472">Membrane</keyword>
<feature type="compositionally biased region" description="Low complexity" evidence="11">
    <location>
        <begin position="733"/>
        <end position="762"/>
    </location>
</feature>
<evidence type="ECO:0000256" key="10">
    <source>
        <dbReference type="ARBA" id="ARBA00023237"/>
    </source>
</evidence>
<dbReference type="SMART" id="SM00869">
    <property type="entry name" value="Autotransporter"/>
    <property type="match status" value="1"/>
</dbReference>
<evidence type="ECO:0000256" key="2">
    <source>
        <dbReference type="ARBA" id="ARBA00004416"/>
    </source>
</evidence>
<keyword evidence="5" id="KW-0134">Cell wall</keyword>
<evidence type="ECO:0000256" key="3">
    <source>
        <dbReference type="ARBA" id="ARBA00007542"/>
    </source>
</evidence>
<keyword evidence="10" id="KW-0998">Cell outer membrane</keyword>
<feature type="region of interest" description="Disordered" evidence="11">
    <location>
        <begin position="446"/>
        <end position="478"/>
    </location>
</feature>
<evidence type="ECO:0000256" key="12">
    <source>
        <dbReference type="SAM" id="SignalP"/>
    </source>
</evidence>
<dbReference type="PROSITE" id="PS51208">
    <property type="entry name" value="AUTOTRANSPORTER"/>
    <property type="match status" value="1"/>
</dbReference>
<dbReference type="GO" id="GO:0009279">
    <property type="term" value="C:cell outer membrane"/>
    <property type="evidence" value="ECO:0007669"/>
    <property type="project" value="UniProtKB-SubCell"/>
</dbReference>
<feature type="region of interest" description="Disordered" evidence="11">
    <location>
        <begin position="625"/>
        <end position="838"/>
    </location>
</feature>
<evidence type="ECO:0000259" key="13">
    <source>
        <dbReference type="PROSITE" id="PS51208"/>
    </source>
</evidence>
<gene>
    <name evidence="14" type="primary">pmpC</name>
    <name evidence="14" type="ordered locus">CTA_0449</name>
</gene>
<dbReference type="EMBL" id="CP000051">
    <property type="protein sequence ID" value="AAX50683.1"/>
    <property type="molecule type" value="Genomic_DNA"/>
</dbReference>
<protein>
    <submittedName>
        <fullName evidence="14">Polymorphic outer membrane protein</fullName>
    </submittedName>
</protein>
<feature type="region of interest" description="Disordered" evidence="11">
    <location>
        <begin position="1285"/>
        <end position="1343"/>
    </location>
</feature>
<feature type="compositionally biased region" description="Low complexity" evidence="11">
    <location>
        <begin position="452"/>
        <end position="478"/>
    </location>
</feature>
<keyword evidence="8 12" id="KW-0732">Signal</keyword>
<keyword evidence="6" id="KW-0964">Secreted</keyword>
<organism evidence="14 15">
    <name type="scientific">Chlamydia trachomatis serovar A (strain ATCC VR-571B / DSM 19440 / HAR-13)</name>
    <dbReference type="NCBI Taxonomy" id="315277"/>
    <lineage>
        <taxon>Bacteria</taxon>
        <taxon>Pseudomonadati</taxon>
        <taxon>Chlamydiota</taxon>
        <taxon>Chlamydiia</taxon>
        <taxon>Chlamydiales</taxon>
        <taxon>Chlamydiaceae</taxon>
        <taxon>Chlamydia/Chlamydophila group</taxon>
        <taxon>Chlamydia</taxon>
    </lineage>
</organism>
<keyword evidence="7" id="KW-0812">Transmembrane</keyword>
<feature type="domain" description="Autotransporter" evidence="13">
    <location>
        <begin position="1491"/>
        <end position="1784"/>
    </location>
</feature>
<name>A0A0H2X2G9_CHLTA</name>
<evidence type="ECO:0000256" key="1">
    <source>
        <dbReference type="ARBA" id="ARBA00004191"/>
    </source>
</evidence>
<feature type="compositionally biased region" description="Polar residues" evidence="11">
    <location>
        <begin position="645"/>
        <end position="717"/>
    </location>
</feature>
<sequence length="1784" mass="188264">MKFMSATAVFAAALSSVTEASSIQDQIKNTDCNVSKVGYSTSQAFTDMMLADNTEYRAADSVSFYDFSTSSGLPRKHLSSSSEASPTTEGVSSSSSGENTENSQDSAPSSGETDEKTEEELDNGGIIYAREKLTISESQDSLSNQSIELHDNSIFFGEGEVIFDHRVALKNGGAIYGEKEVVFENIKSLLVEVNIAVEKGGSVYAKERVSLENVTEATFSSNGGEQGGGGIYSEQDMLISDCNNVHFQGNAAGATAVKQCLDEEMIVLLAECVDSLSEDTLDSTPETEQTESNGNQDGSSETEDTQVSESPESTPSPDDVLGKGGGIYTEKSLTITGITGTIDFVSNIATDSGAGVFTKENLSCTNTNSLQVLKNSAGQHGGGAYVTQTMSVTNTTSESITTPPLVGEVIFSENTAKGHGGGICTNKLSLSNLKTVTLTRNSAKESGGAIFTDPTSIPITDTPESSTPSSSSPASTPEVVASAKINRFFASTAEPAAPSLTEAESDQTDQTETSDTNSDIDVSIENILNVAINQNTSAKKGGAIYGKKAKLSRINNLELSGNSSQDVGGGLCLTESVEFDAIGSLLSHYNSAAKEGGAIHSKTVTLSNLKSTFTFADNTVKAIVESTPEAPEEIPPVEGEESTATEDPNSNTEGSSANTNLEGSQGDTADTGTGDVNNESQDTSDTGNAESGEQLQDSTQSNEENALPNSNIDQSNENTDESSDSYTEEITDESVSSSSESGSSTPQDGGAASSGAPSGDQSISANACLAKSYAASTDSSPVSNSSGSEEPVTSSSDSDVTASSDNPDSSSSGDSAGNSEEPTEPEAGSTTETPTLIGGGAIYGETVKIENFSGQGIFSGNKAIDNTTEGSSSKSDVLGGAVYAKTLFNLDSGSSRRTVTFSGNTVSSQSTTGQVAGGAIYSPTVTIATPVVFSKNSATNNANNATDTQRKDTFGGAIGATSTVSLSGGAHFLENVADLGSAIGLVPGTQNTETVKLESGSYYFEKNKALKRATIYAPVVSIKAYTATFNQNRSLEEGSAIYFTKEASIESLGSVLFTGNLVTLTLSTTTEGTPATTSGDVTKYGAAIFGQIASSNGSQTDNLPLKLIASGGNICFRNNEYRPTSSDTGTSTFCSIAGDVKLTMQAAKGKTISFFDAIRTSTKKTGTQATAYDTLDINKSEDSETVNSAFTGTILFSSELHENKSYIPQNVVLHSGSLVLKPNTELHVISFEQKEGSSLVMTPGSVLSNQTVADGALVINNMTIDLSSVEKNGIAEGNIFTPPELRIIDTTTSGSGGTPSTDSESNQNSDDTEEQNNNDASNQGESANGSSSPAVAAAHTSRTRNFAAAATATPTTTPTATTTTSNQVILGGEIKLIDPNGTFFQNPALRSDQQISLLVLPTDSSKMQAQKIVLTGDIAPQKGYTGTLTLDPDQLQNGTISVLWKFDSYRQWAYVPRDNHFYANSILGSQMSMVTVKQGLLNDKMNLARFEEVSYNNLWISGLGTMLSQVGTPTSEEFTYYSRGASVALDAKPAHDVIVGAAFSKMIGKTKSLKRENNYTHKGFEYSYQASVYGGKPFHFVINKKTEKSLPLLLQGVISYGYIKHDTVTHYPTIRERNKGEWEDLGWLTALRVSSVLKTPAQGDTKRITVYGELEYSSIRQKQFTETEYDPRYFDNCTYRNLAIPMGLAFEGELSGNDILMYNRFSVAYMPSIYRNSPTCKYQVLSSGEGGEIICRVPTRNSARGEYSTQLYLGPLWTLYGSYTIEADAHTLAHMMNCGARMTF</sequence>
<evidence type="ECO:0000256" key="6">
    <source>
        <dbReference type="ARBA" id="ARBA00022525"/>
    </source>
</evidence>
<dbReference type="SUPFAM" id="SSF103515">
    <property type="entry name" value="Autotransporter"/>
    <property type="match status" value="1"/>
</dbReference>
<dbReference type="KEGG" id="cta:CTA_0449"/>
<dbReference type="InterPro" id="IPR036709">
    <property type="entry name" value="Autotransporte_beta_dom_sf"/>
</dbReference>
<feature type="compositionally biased region" description="Low complexity" evidence="11">
    <location>
        <begin position="85"/>
        <end position="103"/>
    </location>
</feature>
<evidence type="ECO:0000256" key="8">
    <source>
        <dbReference type="ARBA" id="ARBA00022729"/>
    </source>
</evidence>
<dbReference type="HOGENOM" id="CLU_001452_0_0_0"/>
<dbReference type="InterPro" id="IPR011427">
    <property type="entry name" value="Polymorphic_membr_middle"/>
</dbReference>
<keyword evidence="4" id="KW-1134">Transmembrane beta strand</keyword>
<evidence type="ECO:0000256" key="11">
    <source>
        <dbReference type="SAM" id="MobiDB-lite"/>
    </source>
</evidence>
<accession>A0A0H2X2G9</accession>
<reference evidence="14 15" key="1">
    <citation type="journal article" date="2005" name="Infect. Immun.">
        <title>Comparative genomic analysis of Chlamydia trachomatis oculotropic and genitotropic strains.</title>
        <authorList>
            <person name="Carlson J.H."/>
            <person name="Porcella S.F."/>
            <person name="McClarty G."/>
            <person name="Caldwell H.D."/>
        </authorList>
    </citation>
    <scope>NUCLEOTIDE SEQUENCE [LARGE SCALE GENOMIC DNA]</scope>
    <source>
        <strain evidence="15">ATCC VR-571B / DSM 19440 / HAR-13</strain>
    </source>
</reference>
<feature type="region of interest" description="Disordered" evidence="11">
    <location>
        <begin position="71"/>
        <end position="123"/>
    </location>
</feature>
<feature type="compositionally biased region" description="Low complexity" evidence="11">
    <location>
        <begin position="776"/>
        <end position="819"/>
    </location>
</feature>
<feature type="region of interest" description="Disordered" evidence="11">
    <location>
        <begin position="494"/>
        <end position="519"/>
    </location>
</feature>
<feature type="signal peptide" evidence="12">
    <location>
        <begin position="1"/>
        <end position="20"/>
    </location>
</feature>